<dbReference type="Proteomes" id="UP000437380">
    <property type="component" value="Unassembled WGS sequence"/>
</dbReference>
<dbReference type="AlphaFoldDB" id="A0A9W7RL11"/>
<evidence type="ECO:0000313" key="1">
    <source>
        <dbReference type="EMBL" id="KAB6702966.1"/>
    </source>
</evidence>
<comment type="caution">
    <text evidence="1">The sequence shown here is derived from an EMBL/GenBank/DDBJ whole genome shotgun (WGS) entry which is preliminary data.</text>
</comment>
<gene>
    <name evidence="1" type="ORF">GAY17_03615</name>
</gene>
<name>A0A9W7RL11_PHOVU</name>
<dbReference type="EMBL" id="WCZV01000003">
    <property type="protein sequence ID" value="KAB6702966.1"/>
    <property type="molecule type" value="Genomic_DNA"/>
</dbReference>
<proteinExistence type="predicted"/>
<sequence length="251" mass="27458">MLVYDCGGVFPRLFVSPLPHICADALSCIPAFLRRSWFGSPPVCCHTPIRQYVSTYVRQCISTYICQYVSGAVCLSVRADLPFQMSVSVHVHLFALLLHRFCPQRNIQIRRSVSFPPCVAAFGFVPVACGVLQPLPGAFLPRIFAPKRQGNAPDAHTAPRLRPSFGQLAGIGRPIPLGLVTGRSIPNPSGTDSCVHEDTARCPLSNSKGFRLLPETTLPLAGAGFPSEVGKPVSYLRYACRKLRLCRETNH</sequence>
<reference evidence="1 2" key="1">
    <citation type="journal article" date="2019" name="Nat. Med.">
        <title>A library of human gut bacterial isolates paired with longitudinal multiomics data enables mechanistic microbiome research.</title>
        <authorList>
            <person name="Poyet M."/>
            <person name="Groussin M."/>
            <person name="Gibbons S.M."/>
            <person name="Avila-Pacheco J."/>
            <person name="Jiang X."/>
            <person name="Kearney S.M."/>
            <person name="Perrotta A.R."/>
            <person name="Berdy B."/>
            <person name="Zhao S."/>
            <person name="Lieberman T.D."/>
            <person name="Swanson P.K."/>
            <person name="Smith M."/>
            <person name="Roesemann S."/>
            <person name="Alexander J.E."/>
            <person name="Rich S.A."/>
            <person name="Livny J."/>
            <person name="Vlamakis H."/>
            <person name="Clish C."/>
            <person name="Bullock K."/>
            <person name="Deik A."/>
            <person name="Scott J."/>
            <person name="Pierce K.A."/>
            <person name="Xavier R.J."/>
            <person name="Alm E.J."/>
        </authorList>
    </citation>
    <scope>NUCLEOTIDE SEQUENCE [LARGE SCALE GENOMIC DNA]</scope>
    <source>
        <strain evidence="1 2">BIOML-A82</strain>
    </source>
</reference>
<accession>A0A9W7RL11</accession>
<evidence type="ECO:0000313" key="2">
    <source>
        <dbReference type="Proteomes" id="UP000437380"/>
    </source>
</evidence>
<organism evidence="1 2">
    <name type="scientific">Phocaeicola vulgatus</name>
    <name type="common">Bacteroides vulgatus</name>
    <dbReference type="NCBI Taxonomy" id="821"/>
    <lineage>
        <taxon>Bacteria</taxon>
        <taxon>Pseudomonadati</taxon>
        <taxon>Bacteroidota</taxon>
        <taxon>Bacteroidia</taxon>
        <taxon>Bacteroidales</taxon>
        <taxon>Bacteroidaceae</taxon>
        <taxon>Phocaeicola</taxon>
    </lineage>
</organism>
<protein>
    <submittedName>
        <fullName evidence="1">Uncharacterized protein</fullName>
    </submittedName>
</protein>